<dbReference type="AlphaFoldDB" id="I2BEC9"/>
<organism evidence="2 3">
    <name type="scientific">Shimwellia blattae (strain ATCC 29907 / DSM 4481 / JCM 1650 / NBRC 105725 / CDC 9005-74)</name>
    <name type="common">Escherichia blattae</name>
    <dbReference type="NCBI Taxonomy" id="630626"/>
    <lineage>
        <taxon>Bacteria</taxon>
        <taxon>Pseudomonadati</taxon>
        <taxon>Pseudomonadota</taxon>
        <taxon>Gammaproteobacteria</taxon>
        <taxon>Enterobacterales</taxon>
        <taxon>Enterobacteriaceae</taxon>
        <taxon>Shimwellia</taxon>
    </lineage>
</organism>
<keyword evidence="2" id="KW-0547">Nucleotide-binding</keyword>
<dbReference type="GO" id="GO:0005524">
    <property type="term" value="F:ATP binding"/>
    <property type="evidence" value="ECO:0007669"/>
    <property type="project" value="UniProtKB-KW"/>
</dbReference>
<keyword evidence="1" id="KW-1133">Transmembrane helix</keyword>
<keyword evidence="2" id="KW-0067">ATP-binding</keyword>
<sequence>MQDKAFCQGLRGFTTLMRIILTAIHGLLNLYAKKFRCPDVLTSIFTMITLKAKYYPTSQDITDHDA</sequence>
<evidence type="ECO:0000313" key="3">
    <source>
        <dbReference type="Proteomes" id="UP000001955"/>
    </source>
</evidence>
<gene>
    <name evidence="2" type="ordered locus">EBL_c38550</name>
</gene>
<dbReference type="STRING" id="630626.EBL_c38550"/>
<dbReference type="KEGG" id="ebt:EBL_c38550"/>
<dbReference type="EMBL" id="CP001560">
    <property type="protein sequence ID" value="AFJ48883.1"/>
    <property type="molecule type" value="Genomic_DNA"/>
</dbReference>
<dbReference type="OrthoDB" id="6505259at2"/>
<dbReference type="Proteomes" id="UP000001955">
    <property type="component" value="Chromosome"/>
</dbReference>
<dbReference type="eggNOG" id="COG0626">
    <property type="taxonomic scope" value="Bacteria"/>
</dbReference>
<evidence type="ECO:0000313" key="2">
    <source>
        <dbReference type="EMBL" id="AFJ48883.1"/>
    </source>
</evidence>
<proteinExistence type="predicted"/>
<reference evidence="2 3" key="1">
    <citation type="journal article" date="2012" name="J. Bacteriol.">
        <title>Complete genome sequence of the B12-producing Shimwellia blattae strain DSM 4481, isolated from a cockroach.</title>
        <authorList>
            <person name="Brzuszkiewicz E."/>
            <person name="Waschkowitz T."/>
            <person name="Wiezer A."/>
            <person name="Daniel R."/>
        </authorList>
    </citation>
    <scope>NUCLEOTIDE SEQUENCE [LARGE SCALE GENOMIC DNA]</scope>
    <source>
        <strain evidence="3">ATCC 29907 / DSM 4481 / JCM 1650 / NBRC 105725 / CDC 9005-74</strain>
    </source>
</reference>
<accession>I2BEC9</accession>
<protein>
    <submittedName>
        <fullName evidence="2">Cobalt import ATP-binding protein CbiO</fullName>
    </submittedName>
</protein>
<feature type="transmembrane region" description="Helical" evidence="1">
    <location>
        <begin position="12"/>
        <end position="32"/>
    </location>
</feature>
<keyword evidence="3" id="KW-1185">Reference proteome</keyword>
<keyword evidence="1" id="KW-0472">Membrane</keyword>
<name>I2BEC9_SHIBC</name>
<evidence type="ECO:0000256" key="1">
    <source>
        <dbReference type="SAM" id="Phobius"/>
    </source>
</evidence>
<dbReference type="HOGENOM" id="CLU_2828860_0_0_6"/>
<keyword evidence="1" id="KW-0812">Transmembrane</keyword>